<evidence type="ECO:0000256" key="9">
    <source>
        <dbReference type="ARBA" id="ARBA00033070"/>
    </source>
</evidence>
<dbReference type="NCBIfam" id="NF003519">
    <property type="entry name" value="PRK05182.2-5"/>
    <property type="match status" value="1"/>
</dbReference>
<dbReference type="SUPFAM" id="SSF55257">
    <property type="entry name" value="RBP11-like subunits of RNA polymerase"/>
    <property type="match status" value="1"/>
</dbReference>
<dbReference type="Pfam" id="PF03118">
    <property type="entry name" value="RNA_pol_A_CTD"/>
    <property type="match status" value="1"/>
</dbReference>
<evidence type="ECO:0000256" key="5">
    <source>
        <dbReference type="ARBA" id="ARBA00022679"/>
    </source>
</evidence>
<evidence type="ECO:0000256" key="10">
    <source>
        <dbReference type="ARBA" id="ARBA00048552"/>
    </source>
</evidence>
<keyword evidence="4 11" id="KW-0240">DNA-directed RNA polymerase</keyword>
<evidence type="ECO:0000256" key="3">
    <source>
        <dbReference type="ARBA" id="ARBA00015972"/>
    </source>
</evidence>
<feature type="region of interest" description="Alpha C-terminal domain (alpha-CTD)" evidence="11">
    <location>
        <begin position="267"/>
        <end position="346"/>
    </location>
</feature>
<dbReference type="GO" id="GO:0046983">
    <property type="term" value="F:protein dimerization activity"/>
    <property type="evidence" value="ECO:0007669"/>
    <property type="project" value="InterPro"/>
</dbReference>
<comment type="function">
    <text evidence="11">DNA-dependent RNA polymerase catalyzes the transcription of DNA into RNA using the four ribonucleoside triphosphates as substrates.</text>
</comment>
<evidence type="ECO:0000256" key="4">
    <source>
        <dbReference type="ARBA" id="ARBA00022478"/>
    </source>
</evidence>
<dbReference type="InterPro" id="IPR036603">
    <property type="entry name" value="RBP11-like"/>
</dbReference>
<sequence length="346" mass="37960">MSVNALLKPRSIEVETAEGNPYSATVTMEPFETGYAHTLGNALRRVLLSSMVGFAPTEAQIAGVVHEYSQIDGVKEDVVDILLNVKGIIFKLENRDEVTITLRKEGEGVVTAADFDLPHDVQILNPEHVIANLSGGKLDMQLKIEKGRGYQPGDMRALKDDYSKGTIGRIIMDASFSPILRVAYRVENARVEQRTDLDKLVMNIETNGAILPEEALRQAAHILQDQLSVFGGLPTIGLEPVAPQPAFGAMQPQAPVEAPMAKPQPPVDPILRRPVDDLELTVRSANCLKAENIYYIGDLIQRTENELLKTPNLGRKSLNEIKEVLAAHGLTLGMKLENWPPVGLDH</sequence>
<comment type="similarity">
    <text evidence="1 11">Belongs to the RNA polymerase alpha chain family.</text>
</comment>
<dbReference type="EMBL" id="WNCL01000009">
    <property type="protein sequence ID" value="MTU42834.1"/>
    <property type="molecule type" value="Genomic_DNA"/>
</dbReference>
<accession>A0A6I3RYW1</accession>
<dbReference type="Gene3D" id="3.30.1360.10">
    <property type="entry name" value="RNA polymerase, RBP11-like subunit"/>
    <property type="match status" value="1"/>
</dbReference>
<organism evidence="13 14">
    <name type="scientific">Parasutterella excrementihominis</name>
    <dbReference type="NCBI Taxonomy" id="487175"/>
    <lineage>
        <taxon>Bacteria</taxon>
        <taxon>Pseudomonadati</taxon>
        <taxon>Pseudomonadota</taxon>
        <taxon>Betaproteobacteria</taxon>
        <taxon>Burkholderiales</taxon>
        <taxon>Sutterellaceae</taxon>
        <taxon>Parasutterella</taxon>
    </lineage>
</organism>
<dbReference type="FunFam" id="2.170.120.12:FF:000001">
    <property type="entry name" value="DNA-directed RNA polymerase subunit alpha"/>
    <property type="match status" value="1"/>
</dbReference>
<comment type="domain">
    <text evidence="11">The N-terminal domain is essential for RNAP assembly and basal transcription, whereas the C-terminal domain is involved in interaction with transcriptional regulators and with upstream promoter elements.</text>
</comment>
<dbReference type="GO" id="GO:0000428">
    <property type="term" value="C:DNA-directed RNA polymerase complex"/>
    <property type="evidence" value="ECO:0007669"/>
    <property type="project" value="UniProtKB-KW"/>
</dbReference>
<evidence type="ECO:0000256" key="6">
    <source>
        <dbReference type="ARBA" id="ARBA00022695"/>
    </source>
</evidence>
<protein>
    <recommendedName>
        <fullName evidence="3 11">DNA-directed RNA polymerase subunit alpha</fullName>
        <shortName evidence="11">RNAP subunit alpha</shortName>
        <ecNumber evidence="2 11">2.7.7.6</ecNumber>
    </recommendedName>
    <alternativeName>
        <fullName evidence="9 11">RNA polymerase subunit alpha</fullName>
    </alternativeName>
    <alternativeName>
        <fullName evidence="8 11">Transcriptase subunit alpha</fullName>
    </alternativeName>
</protein>
<evidence type="ECO:0000256" key="8">
    <source>
        <dbReference type="ARBA" id="ARBA00032524"/>
    </source>
</evidence>
<evidence type="ECO:0000256" key="11">
    <source>
        <dbReference type="HAMAP-Rule" id="MF_00059"/>
    </source>
</evidence>
<keyword evidence="6 11" id="KW-0548">Nucleotidyltransferase</keyword>
<dbReference type="SUPFAM" id="SSF56553">
    <property type="entry name" value="Insert subdomain of RNA polymerase alpha subunit"/>
    <property type="match status" value="1"/>
</dbReference>
<feature type="region of interest" description="Alpha N-terminal domain (alpha-NTD)" evidence="11">
    <location>
        <begin position="1"/>
        <end position="239"/>
    </location>
</feature>
<evidence type="ECO:0000313" key="14">
    <source>
        <dbReference type="Proteomes" id="UP000462362"/>
    </source>
</evidence>
<evidence type="ECO:0000259" key="12">
    <source>
        <dbReference type="SMART" id="SM00662"/>
    </source>
</evidence>
<dbReference type="InterPro" id="IPR011260">
    <property type="entry name" value="RNAP_asu_C"/>
</dbReference>
<dbReference type="NCBIfam" id="TIGR02027">
    <property type="entry name" value="rpoA"/>
    <property type="match status" value="1"/>
</dbReference>
<dbReference type="Gene3D" id="1.10.150.20">
    <property type="entry name" value="5' to 3' exonuclease, C-terminal subdomain"/>
    <property type="match status" value="1"/>
</dbReference>
<dbReference type="HAMAP" id="MF_00059">
    <property type="entry name" value="RNApol_bact_RpoA"/>
    <property type="match status" value="1"/>
</dbReference>
<dbReference type="GO" id="GO:0005737">
    <property type="term" value="C:cytoplasm"/>
    <property type="evidence" value="ECO:0007669"/>
    <property type="project" value="UniProtKB-ARBA"/>
</dbReference>
<feature type="domain" description="DNA-directed RNA polymerase RpoA/D/Rpb3-type" evidence="12">
    <location>
        <begin position="23"/>
        <end position="233"/>
    </location>
</feature>
<dbReference type="Gene3D" id="2.170.120.12">
    <property type="entry name" value="DNA-directed RNA polymerase, insert domain"/>
    <property type="match status" value="1"/>
</dbReference>
<dbReference type="GO" id="GO:0003899">
    <property type="term" value="F:DNA-directed RNA polymerase activity"/>
    <property type="evidence" value="ECO:0007669"/>
    <property type="project" value="UniProtKB-UniRule"/>
</dbReference>
<comment type="subunit">
    <text evidence="11">Homodimer. The RNAP catalytic core consists of 2 alpha, 1 beta, 1 beta' and 1 omega subunit. When a sigma factor is associated with the core the holoenzyme is formed, which can initiate transcription.</text>
</comment>
<dbReference type="InterPro" id="IPR011263">
    <property type="entry name" value="DNA-dir_RNA_pol_RpoA/D/Rpb3"/>
</dbReference>
<dbReference type="NCBIfam" id="NF003513">
    <property type="entry name" value="PRK05182.1-2"/>
    <property type="match status" value="1"/>
</dbReference>
<evidence type="ECO:0000313" key="13">
    <source>
        <dbReference type="EMBL" id="MTU42834.1"/>
    </source>
</evidence>
<dbReference type="GO" id="GO:0003677">
    <property type="term" value="F:DNA binding"/>
    <property type="evidence" value="ECO:0007669"/>
    <property type="project" value="UniProtKB-UniRule"/>
</dbReference>
<dbReference type="CDD" id="cd06928">
    <property type="entry name" value="RNAP_alpha_NTD"/>
    <property type="match status" value="1"/>
</dbReference>
<dbReference type="EC" id="2.7.7.6" evidence="2 11"/>
<comment type="catalytic activity">
    <reaction evidence="10 11">
        <text>RNA(n) + a ribonucleoside 5'-triphosphate = RNA(n+1) + diphosphate</text>
        <dbReference type="Rhea" id="RHEA:21248"/>
        <dbReference type="Rhea" id="RHEA-COMP:14527"/>
        <dbReference type="Rhea" id="RHEA-COMP:17342"/>
        <dbReference type="ChEBI" id="CHEBI:33019"/>
        <dbReference type="ChEBI" id="CHEBI:61557"/>
        <dbReference type="ChEBI" id="CHEBI:140395"/>
        <dbReference type="EC" id="2.7.7.6"/>
    </reaction>
</comment>
<dbReference type="AlphaFoldDB" id="A0A6I3RYW1"/>
<dbReference type="InterPro" id="IPR036643">
    <property type="entry name" value="RNApol_insert_sf"/>
</dbReference>
<evidence type="ECO:0000256" key="7">
    <source>
        <dbReference type="ARBA" id="ARBA00023163"/>
    </source>
</evidence>
<dbReference type="SMART" id="SM00662">
    <property type="entry name" value="RPOLD"/>
    <property type="match status" value="1"/>
</dbReference>
<dbReference type="Pfam" id="PF01193">
    <property type="entry name" value="RNA_pol_L"/>
    <property type="match status" value="1"/>
</dbReference>
<gene>
    <name evidence="11 13" type="primary">rpoA</name>
    <name evidence="13" type="ORF">GMD42_04205</name>
</gene>
<name>A0A6I3RYW1_9BURK</name>
<dbReference type="GO" id="GO:0006351">
    <property type="term" value="P:DNA-templated transcription"/>
    <property type="evidence" value="ECO:0007669"/>
    <property type="project" value="UniProtKB-UniRule"/>
</dbReference>
<dbReference type="Pfam" id="PF01000">
    <property type="entry name" value="RNA_pol_A_bac"/>
    <property type="match status" value="1"/>
</dbReference>
<dbReference type="FunFam" id="1.10.150.20:FF:000001">
    <property type="entry name" value="DNA-directed RNA polymerase subunit alpha"/>
    <property type="match status" value="1"/>
</dbReference>
<evidence type="ECO:0000256" key="1">
    <source>
        <dbReference type="ARBA" id="ARBA00007123"/>
    </source>
</evidence>
<dbReference type="Proteomes" id="UP000462362">
    <property type="component" value="Unassembled WGS sequence"/>
</dbReference>
<dbReference type="InterPro" id="IPR011262">
    <property type="entry name" value="DNA-dir_RNA_pol_insert"/>
</dbReference>
<reference evidence="13 14" key="1">
    <citation type="journal article" date="2019" name="Nat. Med.">
        <title>A library of human gut bacterial isolates paired with longitudinal multiomics data enables mechanistic microbiome research.</title>
        <authorList>
            <person name="Poyet M."/>
            <person name="Groussin M."/>
            <person name="Gibbons S.M."/>
            <person name="Avila-Pacheco J."/>
            <person name="Jiang X."/>
            <person name="Kearney S.M."/>
            <person name="Perrotta A.R."/>
            <person name="Berdy B."/>
            <person name="Zhao S."/>
            <person name="Lieberman T.D."/>
            <person name="Swanson P.K."/>
            <person name="Smith M."/>
            <person name="Roesemann S."/>
            <person name="Alexander J.E."/>
            <person name="Rich S.A."/>
            <person name="Livny J."/>
            <person name="Vlamakis H."/>
            <person name="Clish C."/>
            <person name="Bullock K."/>
            <person name="Deik A."/>
            <person name="Scott J."/>
            <person name="Pierce K.A."/>
            <person name="Xavier R.J."/>
            <person name="Alm E.J."/>
        </authorList>
    </citation>
    <scope>NUCLEOTIDE SEQUENCE [LARGE SCALE GENOMIC DNA]</scope>
    <source>
        <strain evidence="13 14">BIOML-A2</strain>
    </source>
</reference>
<keyword evidence="7 11" id="KW-0804">Transcription</keyword>
<dbReference type="RefSeq" id="WP_008864587.1">
    <property type="nucleotide sequence ID" value="NZ_CAKVUT010000050.1"/>
</dbReference>
<proteinExistence type="inferred from homology"/>
<evidence type="ECO:0000256" key="2">
    <source>
        <dbReference type="ARBA" id="ARBA00012418"/>
    </source>
</evidence>
<dbReference type="GeneID" id="43349318"/>
<keyword evidence="5 11" id="KW-0808">Transferase</keyword>
<comment type="caution">
    <text evidence="13">The sequence shown here is derived from an EMBL/GenBank/DDBJ whole genome shotgun (WGS) entry which is preliminary data.</text>
</comment>
<dbReference type="InterPro" id="IPR011773">
    <property type="entry name" value="DNA-dir_RpoA"/>
</dbReference>
<dbReference type="SUPFAM" id="SSF47789">
    <property type="entry name" value="C-terminal domain of RNA polymerase alpha subunit"/>
    <property type="match status" value="1"/>
</dbReference>